<dbReference type="Gene3D" id="1.10.510.10">
    <property type="entry name" value="Transferase(Phosphotransferase) domain 1"/>
    <property type="match status" value="1"/>
</dbReference>
<dbReference type="InterPro" id="IPR051716">
    <property type="entry name" value="Plant_RL_S/T_kinase"/>
</dbReference>
<keyword evidence="6" id="KW-0433">Leucine-rich repeat</keyword>
<protein>
    <recommendedName>
        <fullName evidence="3">non-specific serine/threonine protein kinase</fullName>
        <ecNumber evidence="3">2.7.11.1</ecNumber>
    </recommendedName>
</protein>
<dbReference type="PROSITE" id="PS50011">
    <property type="entry name" value="PROTEIN_KINASE_DOM"/>
    <property type="match status" value="1"/>
</dbReference>
<organism evidence="24 25">
    <name type="scientific">Escallonia herrerae</name>
    <dbReference type="NCBI Taxonomy" id="1293975"/>
    <lineage>
        <taxon>Eukaryota</taxon>
        <taxon>Viridiplantae</taxon>
        <taxon>Streptophyta</taxon>
        <taxon>Embryophyta</taxon>
        <taxon>Tracheophyta</taxon>
        <taxon>Spermatophyta</taxon>
        <taxon>Magnoliopsida</taxon>
        <taxon>eudicotyledons</taxon>
        <taxon>Gunneridae</taxon>
        <taxon>Pentapetalae</taxon>
        <taxon>asterids</taxon>
        <taxon>campanulids</taxon>
        <taxon>Escalloniales</taxon>
        <taxon>Escalloniaceae</taxon>
        <taxon>Escallonia</taxon>
    </lineage>
</organism>
<keyword evidence="15" id="KW-1133">Transmembrane helix</keyword>
<evidence type="ECO:0000313" key="24">
    <source>
        <dbReference type="EMBL" id="KAK3030429.1"/>
    </source>
</evidence>
<keyword evidence="10" id="KW-0677">Repeat</keyword>
<evidence type="ECO:0000256" key="20">
    <source>
        <dbReference type="ARBA" id="ARBA00053482"/>
    </source>
</evidence>
<keyword evidence="9 22" id="KW-0732">Signal</keyword>
<accession>A0AA88WP42</accession>
<dbReference type="SMART" id="SM00220">
    <property type="entry name" value="S_TKc"/>
    <property type="match status" value="1"/>
</dbReference>
<evidence type="ECO:0000313" key="25">
    <source>
        <dbReference type="Proteomes" id="UP001188597"/>
    </source>
</evidence>
<name>A0AA88WP42_9ASTE</name>
<keyword evidence="7" id="KW-0808">Transferase</keyword>
<dbReference type="GO" id="GO:0004674">
    <property type="term" value="F:protein serine/threonine kinase activity"/>
    <property type="evidence" value="ECO:0007669"/>
    <property type="project" value="UniProtKB-KW"/>
</dbReference>
<evidence type="ECO:0000256" key="16">
    <source>
        <dbReference type="ARBA" id="ARBA00023136"/>
    </source>
</evidence>
<dbReference type="GO" id="GO:0010075">
    <property type="term" value="P:regulation of meristem growth"/>
    <property type="evidence" value="ECO:0007669"/>
    <property type="project" value="UniProtKB-ARBA"/>
</dbReference>
<evidence type="ECO:0000256" key="21">
    <source>
        <dbReference type="SAM" id="MobiDB-lite"/>
    </source>
</evidence>
<reference evidence="24" key="1">
    <citation type="submission" date="2022-12" db="EMBL/GenBank/DDBJ databases">
        <title>Draft genome assemblies for two species of Escallonia (Escalloniales).</title>
        <authorList>
            <person name="Chanderbali A."/>
            <person name="Dervinis C."/>
            <person name="Anghel I."/>
            <person name="Soltis D."/>
            <person name="Soltis P."/>
            <person name="Zapata F."/>
        </authorList>
    </citation>
    <scope>NUCLEOTIDE SEQUENCE</scope>
    <source>
        <strain evidence="24">UCBG64.0493</strain>
        <tissue evidence="24">Leaf</tissue>
    </source>
</reference>
<feature type="domain" description="Protein kinase" evidence="23">
    <location>
        <begin position="692"/>
        <end position="966"/>
    </location>
</feature>
<evidence type="ECO:0000256" key="18">
    <source>
        <dbReference type="ARBA" id="ARBA00047899"/>
    </source>
</evidence>
<dbReference type="InterPro" id="IPR003591">
    <property type="entry name" value="Leu-rich_rpt_typical-subtyp"/>
</dbReference>
<dbReference type="SUPFAM" id="SSF52058">
    <property type="entry name" value="L domain-like"/>
    <property type="match status" value="1"/>
</dbReference>
<dbReference type="SUPFAM" id="SSF56112">
    <property type="entry name" value="Protein kinase-like (PK-like)"/>
    <property type="match status" value="1"/>
</dbReference>
<comment type="function">
    <text evidence="20">Necessary for male gametophyte development, as well as ovule specification and function. Involved in cell-cell communication process required during early anther development, and regulating cell division and differentiation to organize cell layers. Required for the development of high-ordered vascular strands within the leaf and a correlated control of leaf shape, size and symmetry. May regulate the CLV1-dependent CLV3-mediated signaling in meristems maintenance.</text>
</comment>
<evidence type="ECO:0000256" key="13">
    <source>
        <dbReference type="ARBA" id="ARBA00022782"/>
    </source>
</evidence>
<dbReference type="GO" id="GO:0005886">
    <property type="term" value="C:plasma membrane"/>
    <property type="evidence" value="ECO:0007669"/>
    <property type="project" value="UniProtKB-SubCell"/>
</dbReference>
<dbReference type="GO" id="GO:0048437">
    <property type="term" value="P:floral organ development"/>
    <property type="evidence" value="ECO:0007669"/>
    <property type="project" value="UniProtKB-ARBA"/>
</dbReference>
<keyword evidence="13" id="KW-0221">Differentiation</keyword>
<dbReference type="EC" id="2.7.11.1" evidence="3"/>
<gene>
    <name evidence="24" type="ORF">RJ639_039186</name>
</gene>
<evidence type="ECO:0000256" key="7">
    <source>
        <dbReference type="ARBA" id="ARBA00022679"/>
    </source>
</evidence>
<dbReference type="FunFam" id="3.80.10.10:FF:000108">
    <property type="entry name" value="Leucine-rich repeat receptor-like serine/threonine-protein kinase BAM3"/>
    <property type="match status" value="1"/>
</dbReference>
<dbReference type="GO" id="GO:0009934">
    <property type="term" value="P:regulation of meristem structural organization"/>
    <property type="evidence" value="ECO:0007669"/>
    <property type="project" value="UniProtKB-ARBA"/>
</dbReference>
<dbReference type="Pfam" id="PF07714">
    <property type="entry name" value="PK_Tyr_Ser-Thr"/>
    <property type="match status" value="1"/>
</dbReference>
<keyword evidence="12" id="KW-0418">Kinase</keyword>
<dbReference type="GO" id="GO:0051707">
    <property type="term" value="P:response to other organism"/>
    <property type="evidence" value="ECO:0007669"/>
    <property type="project" value="UniProtKB-ARBA"/>
</dbReference>
<evidence type="ECO:0000256" key="3">
    <source>
        <dbReference type="ARBA" id="ARBA00012513"/>
    </source>
</evidence>
<dbReference type="FunFam" id="1.10.510.10:FF:000201">
    <property type="entry name" value="Leucine-rich repeat receptor-like serine/threonine-protein kinase"/>
    <property type="match status" value="1"/>
</dbReference>
<feature type="region of interest" description="Disordered" evidence="21">
    <location>
        <begin position="964"/>
        <end position="1003"/>
    </location>
</feature>
<dbReference type="InterPro" id="IPR001245">
    <property type="entry name" value="Ser-Thr/Tyr_kinase_cat_dom"/>
</dbReference>
<dbReference type="Pfam" id="PF08263">
    <property type="entry name" value="LRRNT_2"/>
    <property type="match status" value="1"/>
</dbReference>
<evidence type="ECO:0000259" key="23">
    <source>
        <dbReference type="PROSITE" id="PS50011"/>
    </source>
</evidence>
<dbReference type="GO" id="GO:0006952">
    <property type="term" value="P:defense response"/>
    <property type="evidence" value="ECO:0007669"/>
    <property type="project" value="UniProtKB-ARBA"/>
</dbReference>
<keyword evidence="5" id="KW-0723">Serine/threonine-protein kinase</keyword>
<keyword evidence="14" id="KW-0067">ATP-binding</keyword>
<dbReference type="Pfam" id="PF00560">
    <property type="entry name" value="LRR_1"/>
    <property type="match status" value="7"/>
</dbReference>
<dbReference type="Proteomes" id="UP001188597">
    <property type="component" value="Unassembled WGS sequence"/>
</dbReference>
<evidence type="ECO:0000256" key="15">
    <source>
        <dbReference type="ARBA" id="ARBA00022989"/>
    </source>
</evidence>
<dbReference type="AlphaFoldDB" id="A0AA88WP42"/>
<feature type="signal peptide" evidence="22">
    <location>
        <begin position="1"/>
        <end position="21"/>
    </location>
</feature>
<evidence type="ECO:0000256" key="8">
    <source>
        <dbReference type="ARBA" id="ARBA00022692"/>
    </source>
</evidence>
<keyword evidence="25" id="KW-1185">Reference proteome</keyword>
<evidence type="ECO:0000256" key="9">
    <source>
        <dbReference type="ARBA" id="ARBA00022729"/>
    </source>
</evidence>
<sequence>MRFFLLLLLLLHLHVCHFLAAKPPHIPEYRALLSLKTAITDDPDSSLSSWNISTSHCTWSGVTCDRYRHVTALDISGLNLSGSLSTDVGHLRYLLNLTAAANQLSGPIPPEVSLISGLRLLNLSNNIFNETFPLQLSRLNYLQVLDLYNNNMTGDLPVEVHEMTSLKHLHLGGNFFTGRIPPEYGRFHFLQYLAVSGNELTGPIPVELGNISTLQHLYLGYFNTYSGGIPPELGNLSQLVRFDAANCGLSGEVPAELGKLQNLDTLFLQVNGLTGSLTRELGYLGGLKSMDLSNNVFTGEIPESFAQLKNLTLLNLFRNKLHGSIPDFVGEMPALEVLQLWENNFTGSIPQGLGKNGNLQFVDMSSNKLTGTLPPYMCTGNKLETLITLGNFLFGPIPESLGECKSLSRIRMGENYLNGSIPKGLLSLPVLTQVELQDNLLTGEFPVTDSISASLGQISLSNNHLTGSLPASIGRFTGVQKFLLDGNKFSGQIPPEIGKLQQLSKMDFSHNNFSGRIAPEISQCKLLTFVDLSRNQLSGEIPTEITGMRILNYLNLSRNHLVGTIPTSIASMQSLTSVDFSYNNLSGLVPGTGQFSYFNYTSFLGNSELCGPYLGPCKEGIANGTGQAHGKGPLSASLKLLLVIGLLVCSIAFAVAAIIKARSLKKASEARAWKLTAFQRLDFTCDDVLDSLKEDNIIGKGGAGIVYKGVMPNAELVAVKRLPAMSRGSSHDHGFNAEIQTLGRIRHRHIVRLLGFCSNHETNLLVYEYMPNGSLGEMLHGKKGGHLHWDTRYKIAVEAAKGLCYLHHDCSPLILHRDVKSNNILLDSNFEAHVADFGLAKFMQDSGTSECMSAIAGSYGYIAPEYAYTLKVDEKSDVYSFGVVLLELVSGRKPVGEFGDGVDIVQWVRKMTDGKKEGVLKILDPRLPTVPLHEVMHVFYVAMLCVEEQAVERPTMREVVQILTELPKPPNSKQADSTVTESPPSPAAALESPTTAPKDTKEHYQPRPHCFYVCSVPAKKFRKLCSFIVDIKRTVAPREWLTTKCSSLSITETLGLADGD</sequence>
<evidence type="ECO:0000256" key="1">
    <source>
        <dbReference type="ARBA" id="ARBA00004251"/>
    </source>
</evidence>
<evidence type="ECO:0000256" key="6">
    <source>
        <dbReference type="ARBA" id="ARBA00022614"/>
    </source>
</evidence>
<comment type="catalytic activity">
    <reaction evidence="19">
        <text>L-seryl-[protein] + ATP = O-phospho-L-seryl-[protein] + ADP + H(+)</text>
        <dbReference type="Rhea" id="RHEA:17989"/>
        <dbReference type="Rhea" id="RHEA-COMP:9863"/>
        <dbReference type="Rhea" id="RHEA-COMP:11604"/>
        <dbReference type="ChEBI" id="CHEBI:15378"/>
        <dbReference type="ChEBI" id="CHEBI:29999"/>
        <dbReference type="ChEBI" id="CHEBI:30616"/>
        <dbReference type="ChEBI" id="CHEBI:83421"/>
        <dbReference type="ChEBI" id="CHEBI:456216"/>
        <dbReference type="EC" id="2.7.11.1"/>
    </reaction>
</comment>
<dbReference type="SMART" id="SM00369">
    <property type="entry name" value="LRR_TYP"/>
    <property type="match status" value="6"/>
</dbReference>
<proteinExistence type="inferred from homology"/>
<dbReference type="GO" id="GO:0033612">
    <property type="term" value="F:receptor serine/threonine kinase binding"/>
    <property type="evidence" value="ECO:0007669"/>
    <property type="project" value="UniProtKB-ARBA"/>
</dbReference>
<dbReference type="SUPFAM" id="SSF52047">
    <property type="entry name" value="RNI-like"/>
    <property type="match status" value="1"/>
</dbReference>
<dbReference type="InterPro" id="IPR013210">
    <property type="entry name" value="LRR_N_plant-typ"/>
</dbReference>
<comment type="catalytic activity">
    <reaction evidence="18">
        <text>L-threonyl-[protein] + ATP = O-phospho-L-threonyl-[protein] + ADP + H(+)</text>
        <dbReference type="Rhea" id="RHEA:46608"/>
        <dbReference type="Rhea" id="RHEA-COMP:11060"/>
        <dbReference type="Rhea" id="RHEA-COMP:11605"/>
        <dbReference type="ChEBI" id="CHEBI:15378"/>
        <dbReference type="ChEBI" id="CHEBI:30013"/>
        <dbReference type="ChEBI" id="CHEBI:30616"/>
        <dbReference type="ChEBI" id="CHEBI:61977"/>
        <dbReference type="ChEBI" id="CHEBI:456216"/>
        <dbReference type="EC" id="2.7.11.1"/>
    </reaction>
</comment>
<comment type="similarity">
    <text evidence="2">Belongs to the protein kinase superfamily. Ser/Thr protein kinase family.</text>
</comment>
<dbReference type="PANTHER" id="PTHR48053:SF131">
    <property type="entry name" value="LEUCINE-RICH REPEAT RECEPTOR-LIKE SERINE_THREONINE-PROTEIN KINASE BAM2"/>
    <property type="match status" value="1"/>
</dbReference>
<evidence type="ECO:0000256" key="10">
    <source>
        <dbReference type="ARBA" id="ARBA00022737"/>
    </source>
</evidence>
<feature type="chain" id="PRO_5041633857" description="non-specific serine/threonine protein kinase" evidence="22">
    <location>
        <begin position="22"/>
        <end position="1060"/>
    </location>
</feature>
<evidence type="ECO:0000256" key="17">
    <source>
        <dbReference type="ARBA" id="ARBA00023170"/>
    </source>
</evidence>
<dbReference type="InterPro" id="IPR011009">
    <property type="entry name" value="Kinase-like_dom_sf"/>
</dbReference>
<dbReference type="FunFam" id="3.30.200.20:FF:000292">
    <property type="entry name" value="Leucine-rich repeat receptor-like serine/threonine-protein kinase BAM1"/>
    <property type="match status" value="1"/>
</dbReference>
<evidence type="ECO:0000256" key="5">
    <source>
        <dbReference type="ARBA" id="ARBA00022527"/>
    </source>
</evidence>
<evidence type="ECO:0000256" key="12">
    <source>
        <dbReference type="ARBA" id="ARBA00022777"/>
    </source>
</evidence>
<evidence type="ECO:0000256" key="19">
    <source>
        <dbReference type="ARBA" id="ARBA00048679"/>
    </source>
</evidence>
<dbReference type="Gene3D" id="3.30.200.20">
    <property type="entry name" value="Phosphorylase Kinase, domain 1"/>
    <property type="match status" value="1"/>
</dbReference>
<evidence type="ECO:0000256" key="22">
    <source>
        <dbReference type="SAM" id="SignalP"/>
    </source>
</evidence>
<dbReference type="InterPro" id="IPR008271">
    <property type="entry name" value="Ser/Thr_kinase_AS"/>
</dbReference>
<evidence type="ECO:0000256" key="2">
    <source>
        <dbReference type="ARBA" id="ARBA00008684"/>
    </source>
</evidence>
<keyword evidence="8" id="KW-0812">Transmembrane</keyword>
<dbReference type="PROSITE" id="PS00108">
    <property type="entry name" value="PROTEIN_KINASE_ST"/>
    <property type="match status" value="1"/>
</dbReference>
<dbReference type="InterPro" id="IPR032675">
    <property type="entry name" value="LRR_dom_sf"/>
</dbReference>
<evidence type="ECO:0000256" key="4">
    <source>
        <dbReference type="ARBA" id="ARBA00022473"/>
    </source>
</evidence>
<evidence type="ECO:0000256" key="14">
    <source>
        <dbReference type="ARBA" id="ARBA00022840"/>
    </source>
</evidence>
<comment type="caution">
    <text evidence="24">The sequence shown here is derived from an EMBL/GenBank/DDBJ whole genome shotgun (WGS) entry which is preliminary data.</text>
</comment>
<feature type="compositionally biased region" description="Low complexity" evidence="21">
    <location>
        <begin position="987"/>
        <end position="997"/>
    </location>
</feature>
<dbReference type="GO" id="GO:0030154">
    <property type="term" value="P:cell differentiation"/>
    <property type="evidence" value="ECO:0007669"/>
    <property type="project" value="UniProtKB-KW"/>
</dbReference>
<dbReference type="InterPro" id="IPR001611">
    <property type="entry name" value="Leu-rich_rpt"/>
</dbReference>
<keyword evidence="4" id="KW-0217">Developmental protein</keyword>
<dbReference type="GO" id="GO:0005524">
    <property type="term" value="F:ATP binding"/>
    <property type="evidence" value="ECO:0007669"/>
    <property type="project" value="UniProtKB-KW"/>
</dbReference>
<dbReference type="EMBL" id="JAVXUP010000339">
    <property type="protein sequence ID" value="KAK3030429.1"/>
    <property type="molecule type" value="Genomic_DNA"/>
</dbReference>
<keyword evidence="17" id="KW-0675">Receptor</keyword>
<dbReference type="InterPro" id="IPR000719">
    <property type="entry name" value="Prot_kinase_dom"/>
</dbReference>
<evidence type="ECO:0000256" key="11">
    <source>
        <dbReference type="ARBA" id="ARBA00022741"/>
    </source>
</evidence>
<keyword evidence="16" id="KW-0472">Membrane</keyword>
<dbReference type="PANTHER" id="PTHR48053">
    <property type="entry name" value="LEUCINE RICH REPEAT FAMILY PROTEIN, EXPRESSED"/>
    <property type="match status" value="1"/>
</dbReference>
<comment type="subcellular location">
    <subcellularLocation>
        <location evidence="1">Cell membrane</location>
        <topology evidence="1">Single-pass type I membrane protein</topology>
    </subcellularLocation>
</comment>
<dbReference type="GO" id="GO:0048229">
    <property type="term" value="P:gametophyte development"/>
    <property type="evidence" value="ECO:0007669"/>
    <property type="project" value="UniProtKB-ARBA"/>
</dbReference>
<keyword evidence="11" id="KW-0547">Nucleotide-binding</keyword>
<dbReference type="Gene3D" id="3.80.10.10">
    <property type="entry name" value="Ribonuclease Inhibitor"/>
    <property type="match status" value="4"/>
</dbReference>
<dbReference type="FunFam" id="3.80.10.10:FF:000570">
    <property type="entry name" value="Leucine-rich repeat receptor-like serine/threonine-protein kinase BAM1"/>
    <property type="match status" value="1"/>
</dbReference>